<dbReference type="InterPro" id="IPR004499">
    <property type="entry name" value="Pro-tRNA-ligase_IIa_arc-type"/>
</dbReference>
<keyword evidence="2" id="KW-0436">Ligase</keyword>
<protein>
    <submittedName>
        <fullName evidence="2">Proline--tRNA ligase</fullName>
    </submittedName>
</protein>
<dbReference type="GO" id="GO:0009570">
    <property type="term" value="C:chloroplast stroma"/>
    <property type="evidence" value="ECO:0007669"/>
    <property type="project" value="TreeGrafter"/>
</dbReference>
<evidence type="ECO:0000313" key="5">
    <source>
        <dbReference type="Proteomes" id="UP000321947"/>
    </source>
</evidence>
<dbReference type="Gene3D" id="3.10.20.370">
    <property type="match status" value="1"/>
</dbReference>
<evidence type="ECO:0000313" key="3">
    <source>
        <dbReference type="EMBL" id="TYK14882.1"/>
    </source>
</evidence>
<evidence type="ECO:0000259" key="1">
    <source>
        <dbReference type="SMART" id="SM00946"/>
    </source>
</evidence>
<dbReference type="InterPro" id="IPR017449">
    <property type="entry name" value="Pro-tRNA_synth_II"/>
</dbReference>
<dbReference type="InterPro" id="IPR041577">
    <property type="entry name" value="RT_RNaseH_2"/>
</dbReference>
<name>A0A5A7T7Z7_CUCMM</name>
<reference evidence="4 5" key="1">
    <citation type="submission" date="2019-08" db="EMBL/GenBank/DDBJ databases">
        <title>Draft genome sequences of two oriental melons (Cucumis melo L. var makuwa).</title>
        <authorList>
            <person name="Kwon S.-Y."/>
        </authorList>
    </citation>
    <scope>NUCLEOTIDE SEQUENCE [LARGE SCALE GENOMIC DNA]</scope>
    <source>
        <strain evidence="5">cv. Chang Bougi</strain>
        <strain evidence="4">cv. SW 3</strain>
        <tissue evidence="2">Leaf</tissue>
    </source>
</reference>
<dbReference type="FunFam" id="3.30.110.30:FF:000004">
    <property type="entry name" value="Proline--tRNA ligase, chloroplastic/mitochondrial"/>
    <property type="match status" value="1"/>
</dbReference>
<dbReference type="Pfam" id="PF17919">
    <property type="entry name" value="RT_RNaseH_2"/>
    <property type="match status" value="1"/>
</dbReference>
<accession>A0A5A7T7Z7</accession>
<dbReference type="GO" id="GO:0005739">
    <property type="term" value="C:mitochondrion"/>
    <property type="evidence" value="ECO:0007669"/>
    <property type="project" value="TreeGrafter"/>
</dbReference>
<dbReference type="OrthoDB" id="1730514at2759"/>
<dbReference type="SUPFAM" id="SSF56672">
    <property type="entry name" value="DNA/RNA polymerases"/>
    <property type="match status" value="1"/>
</dbReference>
<evidence type="ECO:0000313" key="4">
    <source>
        <dbReference type="Proteomes" id="UP000321393"/>
    </source>
</evidence>
<evidence type="ECO:0000313" key="2">
    <source>
        <dbReference type="EMBL" id="KAA0039093.1"/>
    </source>
</evidence>
<dbReference type="EMBL" id="SSTD01008812">
    <property type="protein sequence ID" value="TYK14882.1"/>
    <property type="molecule type" value="Genomic_DNA"/>
</dbReference>
<dbReference type="InterPro" id="IPR016061">
    <property type="entry name" value="Pro-tRNA_ligase_II_C"/>
</dbReference>
<comment type="caution">
    <text evidence="2">The sequence shown here is derived from an EMBL/GenBank/DDBJ whole genome shotgun (WGS) entry which is preliminary data.</text>
</comment>
<sequence length="206" mass="22137">MPDFSKPFEIETNASGYGLGAVLMQQKRLIALYSHTLSTTEQGKPGVDNKAAGALSRKLGGIELASLVVPTLLDMAAICAEVYEDTKLKETIEKLKADEDNVSNFSLQQGVLEVQGTIGAAASLLKGAGLFCNIVDVSSYNELKEAISEGKWARGPWSASDQDELRVKEETGATIRCFPFEQPQGPKTCLMTGNPAEEVAIFAKSY</sequence>
<dbReference type="GO" id="GO:0004827">
    <property type="term" value="F:proline-tRNA ligase activity"/>
    <property type="evidence" value="ECO:0007669"/>
    <property type="project" value="InterPro"/>
</dbReference>
<dbReference type="PANTHER" id="PTHR43382:SF3">
    <property type="entry name" value="PROLINE--TRNA LIGASE, CHLOROPLASTIC_MITOCHONDRIAL"/>
    <property type="match status" value="1"/>
</dbReference>
<dbReference type="Pfam" id="PF09180">
    <property type="entry name" value="ProRS-C_1"/>
    <property type="match status" value="1"/>
</dbReference>
<gene>
    <name evidence="3" type="ORF">E5676_scaffold2047G00130</name>
    <name evidence="2" type="ORF">E6C27_scaffold84G001920</name>
</gene>
<dbReference type="Proteomes" id="UP000321393">
    <property type="component" value="Unassembled WGS sequence"/>
</dbReference>
<dbReference type="Gene3D" id="3.30.110.30">
    <property type="entry name" value="C-terminal domain of ProRS"/>
    <property type="match status" value="1"/>
</dbReference>
<dbReference type="STRING" id="1194695.A0A5A7T7Z7"/>
<dbReference type="AlphaFoldDB" id="A0A5A7T7Z7"/>
<dbReference type="GO" id="GO:0006433">
    <property type="term" value="P:prolyl-tRNA aminoacylation"/>
    <property type="evidence" value="ECO:0007669"/>
    <property type="project" value="InterPro"/>
</dbReference>
<proteinExistence type="predicted"/>
<dbReference type="GO" id="GO:0005524">
    <property type="term" value="F:ATP binding"/>
    <property type="evidence" value="ECO:0007669"/>
    <property type="project" value="InterPro"/>
</dbReference>
<organism evidence="2 4">
    <name type="scientific">Cucumis melo var. makuwa</name>
    <name type="common">Oriental melon</name>
    <dbReference type="NCBI Taxonomy" id="1194695"/>
    <lineage>
        <taxon>Eukaryota</taxon>
        <taxon>Viridiplantae</taxon>
        <taxon>Streptophyta</taxon>
        <taxon>Embryophyta</taxon>
        <taxon>Tracheophyta</taxon>
        <taxon>Spermatophyta</taxon>
        <taxon>Magnoliopsida</taxon>
        <taxon>eudicotyledons</taxon>
        <taxon>Gunneridae</taxon>
        <taxon>Pentapetalae</taxon>
        <taxon>rosids</taxon>
        <taxon>fabids</taxon>
        <taxon>Cucurbitales</taxon>
        <taxon>Cucurbitaceae</taxon>
        <taxon>Benincaseae</taxon>
        <taxon>Cucumis</taxon>
    </lineage>
</organism>
<dbReference type="EMBL" id="SSTE01018486">
    <property type="protein sequence ID" value="KAA0039093.1"/>
    <property type="molecule type" value="Genomic_DNA"/>
</dbReference>
<feature type="domain" description="Proline-tRNA ligase class II C-terminal" evidence="1">
    <location>
        <begin position="140"/>
        <end position="206"/>
    </location>
</feature>
<dbReference type="SMART" id="SM00946">
    <property type="entry name" value="ProRS-C_1"/>
    <property type="match status" value="1"/>
</dbReference>
<dbReference type="InterPro" id="IPR043502">
    <property type="entry name" value="DNA/RNA_pol_sf"/>
</dbReference>
<dbReference type="SUPFAM" id="SSF64586">
    <property type="entry name" value="C-terminal domain of ProRS"/>
    <property type="match status" value="1"/>
</dbReference>
<dbReference type="PANTHER" id="PTHR43382">
    <property type="entry name" value="PROLYL-TRNA SYNTHETASE"/>
    <property type="match status" value="1"/>
</dbReference>
<dbReference type="GO" id="GO:0017101">
    <property type="term" value="C:aminoacyl-tRNA synthetase multienzyme complex"/>
    <property type="evidence" value="ECO:0007669"/>
    <property type="project" value="TreeGrafter"/>
</dbReference>
<dbReference type="Proteomes" id="UP000321947">
    <property type="component" value="Unassembled WGS sequence"/>
</dbReference>